<dbReference type="InterPro" id="IPR004873">
    <property type="entry name" value="BURP_dom"/>
</dbReference>
<dbReference type="PROSITE" id="PS51277">
    <property type="entry name" value="BURP"/>
    <property type="match status" value="1"/>
</dbReference>
<feature type="domain" description="BURP" evidence="1">
    <location>
        <begin position="144"/>
        <end position="363"/>
    </location>
</feature>
<keyword evidence="3" id="KW-1185">Reference proteome</keyword>
<dbReference type="Pfam" id="PF03181">
    <property type="entry name" value="BURP"/>
    <property type="match status" value="1"/>
</dbReference>
<accession>A0A5J9SCY5</accession>
<comment type="caution">
    <text evidence="2">The sequence shown here is derived from an EMBL/GenBank/DDBJ whole genome shotgun (WGS) entry which is preliminary data.</text>
</comment>
<evidence type="ECO:0000313" key="2">
    <source>
        <dbReference type="EMBL" id="TVT96929.1"/>
    </source>
</evidence>
<proteinExistence type="predicted"/>
<dbReference type="AlphaFoldDB" id="A0A5J9SCY5"/>
<feature type="non-terminal residue" evidence="2">
    <location>
        <position position="1"/>
    </location>
</feature>
<dbReference type="Gramene" id="TVT96929">
    <property type="protein sequence ID" value="TVT96929"/>
    <property type="gene ID" value="EJB05_57850"/>
</dbReference>
<sequence length="368" mass="40262">MDHDIPSNSPSVFLNNRYASSTSKFLNNRYSSSPTKFLNSRYSSSPTKFLNRKYDSSPTKFLNSRYSSSLTKFLNSRISSSPTKFLNGRYDSSPTNFLNSRYDSSPTKFLNSRYASSSPTKFLKKDNIVDDSQDHAIAPPAGLFFHQAEIRPGTTMKVSYPPTSLPPILPRDVAEKVPFTNFKDVLTTFNIAPGFAYAETLNDTIQRCQASLNNDGKQQSKACTISLESTVQSAKAMLCAGAAGGEVWAVASAIPRAGLPVRRYVVEEVSPLDGDRHVGCHDVPFPYAVYMCHVTGSTKAYTMSLCGVDRGGATTTVAMAALCHLDTKDWSPGHPAFEILRTRPGGAPVCHFLPYANLLFGEKKVAEA</sequence>
<dbReference type="PANTHER" id="PTHR31236:SF24">
    <property type="entry name" value="BURP DOMAIN PROTEIN RD22"/>
    <property type="match status" value="1"/>
</dbReference>
<evidence type="ECO:0000313" key="3">
    <source>
        <dbReference type="Proteomes" id="UP000324897"/>
    </source>
</evidence>
<organism evidence="2 3">
    <name type="scientific">Eragrostis curvula</name>
    <name type="common">weeping love grass</name>
    <dbReference type="NCBI Taxonomy" id="38414"/>
    <lineage>
        <taxon>Eukaryota</taxon>
        <taxon>Viridiplantae</taxon>
        <taxon>Streptophyta</taxon>
        <taxon>Embryophyta</taxon>
        <taxon>Tracheophyta</taxon>
        <taxon>Spermatophyta</taxon>
        <taxon>Magnoliopsida</taxon>
        <taxon>Liliopsida</taxon>
        <taxon>Poales</taxon>
        <taxon>Poaceae</taxon>
        <taxon>PACMAD clade</taxon>
        <taxon>Chloridoideae</taxon>
        <taxon>Eragrostideae</taxon>
        <taxon>Eragrostidinae</taxon>
        <taxon>Eragrostis</taxon>
    </lineage>
</organism>
<dbReference type="OrthoDB" id="654134at2759"/>
<dbReference type="Proteomes" id="UP000324897">
    <property type="component" value="Unassembled WGS sequence"/>
</dbReference>
<name>A0A5J9SCY5_9POAL</name>
<dbReference type="PANTHER" id="PTHR31236">
    <property type="entry name" value="BURP DOMAIN PROTEIN USPL1-LIKE"/>
    <property type="match status" value="1"/>
</dbReference>
<protein>
    <recommendedName>
        <fullName evidence="1">BURP domain-containing protein</fullName>
    </recommendedName>
</protein>
<dbReference type="EMBL" id="RWGY01001113">
    <property type="protein sequence ID" value="TVT96929.1"/>
    <property type="molecule type" value="Genomic_DNA"/>
</dbReference>
<reference evidence="2 3" key="1">
    <citation type="journal article" date="2019" name="Sci. Rep.">
        <title>A high-quality genome of Eragrostis curvula grass provides insights into Poaceae evolution and supports new strategies to enhance forage quality.</title>
        <authorList>
            <person name="Carballo J."/>
            <person name="Santos B.A.C.M."/>
            <person name="Zappacosta D."/>
            <person name="Garbus I."/>
            <person name="Selva J.P."/>
            <person name="Gallo C.A."/>
            <person name="Diaz A."/>
            <person name="Albertini E."/>
            <person name="Caccamo M."/>
            <person name="Echenique V."/>
        </authorList>
    </citation>
    <scope>NUCLEOTIDE SEQUENCE [LARGE SCALE GENOMIC DNA]</scope>
    <source>
        <strain evidence="3">cv. Victoria</strain>
        <tissue evidence="2">Leaf</tissue>
    </source>
</reference>
<gene>
    <name evidence="2" type="ORF">EJB05_57850</name>
</gene>
<evidence type="ECO:0000259" key="1">
    <source>
        <dbReference type="PROSITE" id="PS51277"/>
    </source>
</evidence>
<dbReference type="SMART" id="SM01045">
    <property type="entry name" value="BURP"/>
    <property type="match status" value="1"/>
</dbReference>
<dbReference type="InterPro" id="IPR044816">
    <property type="entry name" value="BURP"/>
</dbReference>